<dbReference type="SUPFAM" id="SSF48403">
    <property type="entry name" value="Ankyrin repeat"/>
    <property type="match status" value="1"/>
</dbReference>
<name>A0A4Y7R8P3_COPMI</name>
<dbReference type="AlphaFoldDB" id="A0A4Y7R8P3"/>
<keyword evidence="1" id="KW-0677">Repeat</keyword>
<dbReference type="Pfam" id="PF13857">
    <property type="entry name" value="Ank_5"/>
    <property type="match status" value="1"/>
</dbReference>
<gene>
    <name evidence="4" type="ORF">FA13DRAFT_1750259</name>
</gene>
<dbReference type="Gene3D" id="1.25.40.20">
    <property type="entry name" value="Ankyrin repeat-containing domain"/>
    <property type="match status" value="1"/>
</dbReference>
<dbReference type="PANTHER" id="PTHR24171">
    <property type="entry name" value="ANKYRIN REPEAT DOMAIN-CONTAINING PROTEIN 39-RELATED"/>
    <property type="match status" value="1"/>
</dbReference>
<dbReference type="PROSITE" id="PS50088">
    <property type="entry name" value="ANK_REPEAT"/>
    <property type="match status" value="1"/>
</dbReference>
<dbReference type="SMART" id="SM00248">
    <property type="entry name" value="ANK"/>
    <property type="match status" value="1"/>
</dbReference>
<evidence type="ECO:0000256" key="1">
    <source>
        <dbReference type="ARBA" id="ARBA00022737"/>
    </source>
</evidence>
<evidence type="ECO:0000256" key="3">
    <source>
        <dbReference type="PROSITE-ProRule" id="PRU00023"/>
    </source>
</evidence>
<dbReference type="InterPro" id="IPR002110">
    <property type="entry name" value="Ankyrin_rpt"/>
</dbReference>
<organism evidence="4 5">
    <name type="scientific">Coprinellus micaceus</name>
    <name type="common">Glistening ink-cap mushroom</name>
    <name type="synonym">Coprinus micaceus</name>
    <dbReference type="NCBI Taxonomy" id="71717"/>
    <lineage>
        <taxon>Eukaryota</taxon>
        <taxon>Fungi</taxon>
        <taxon>Dikarya</taxon>
        <taxon>Basidiomycota</taxon>
        <taxon>Agaricomycotina</taxon>
        <taxon>Agaricomycetes</taxon>
        <taxon>Agaricomycetidae</taxon>
        <taxon>Agaricales</taxon>
        <taxon>Agaricineae</taxon>
        <taxon>Psathyrellaceae</taxon>
        <taxon>Coprinellus</taxon>
    </lineage>
</organism>
<protein>
    <submittedName>
        <fullName evidence="4">Ankyrin</fullName>
    </submittedName>
</protein>
<accession>A0A4Y7R8P3</accession>
<dbReference type="STRING" id="71717.A0A4Y7R8P3"/>
<dbReference type="EMBL" id="QPFP01000602">
    <property type="protein sequence ID" value="TEB05157.1"/>
    <property type="molecule type" value="Genomic_DNA"/>
</dbReference>
<dbReference type="PROSITE" id="PS50297">
    <property type="entry name" value="ANK_REP_REGION"/>
    <property type="match status" value="1"/>
</dbReference>
<evidence type="ECO:0000313" key="4">
    <source>
        <dbReference type="EMBL" id="TEB05157.1"/>
    </source>
</evidence>
<dbReference type="Proteomes" id="UP000298030">
    <property type="component" value="Unassembled WGS sequence"/>
</dbReference>
<reference evidence="4 5" key="1">
    <citation type="journal article" date="2019" name="Nat. Ecol. Evol.">
        <title>Megaphylogeny resolves global patterns of mushroom evolution.</title>
        <authorList>
            <person name="Varga T."/>
            <person name="Krizsan K."/>
            <person name="Foldi C."/>
            <person name="Dima B."/>
            <person name="Sanchez-Garcia M."/>
            <person name="Sanchez-Ramirez S."/>
            <person name="Szollosi G.J."/>
            <person name="Szarkandi J.G."/>
            <person name="Papp V."/>
            <person name="Albert L."/>
            <person name="Andreopoulos W."/>
            <person name="Angelini C."/>
            <person name="Antonin V."/>
            <person name="Barry K.W."/>
            <person name="Bougher N.L."/>
            <person name="Buchanan P."/>
            <person name="Buyck B."/>
            <person name="Bense V."/>
            <person name="Catcheside P."/>
            <person name="Chovatia M."/>
            <person name="Cooper J."/>
            <person name="Damon W."/>
            <person name="Desjardin D."/>
            <person name="Finy P."/>
            <person name="Geml J."/>
            <person name="Haridas S."/>
            <person name="Hughes K."/>
            <person name="Justo A."/>
            <person name="Karasinski D."/>
            <person name="Kautmanova I."/>
            <person name="Kiss B."/>
            <person name="Kocsube S."/>
            <person name="Kotiranta H."/>
            <person name="LaButti K.M."/>
            <person name="Lechner B.E."/>
            <person name="Liimatainen K."/>
            <person name="Lipzen A."/>
            <person name="Lukacs Z."/>
            <person name="Mihaltcheva S."/>
            <person name="Morgado L.N."/>
            <person name="Niskanen T."/>
            <person name="Noordeloos M.E."/>
            <person name="Ohm R.A."/>
            <person name="Ortiz-Santana B."/>
            <person name="Ovrebo C."/>
            <person name="Racz N."/>
            <person name="Riley R."/>
            <person name="Savchenko A."/>
            <person name="Shiryaev A."/>
            <person name="Soop K."/>
            <person name="Spirin V."/>
            <person name="Szebenyi C."/>
            <person name="Tomsovsky M."/>
            <person name="Tulloss R.E."/>
            <person name="Uehling J."/>
            <person name="Grigoriev I.V."/>
            <person name="Vagvolgyi C."/>
            <person name="Papp T."/>
            <person name="Martin F.M."/>
            <person name="Miettinen O."/>
            <person name="Hibbett D.S."/>
            <person name="Nagy L.G."/>
        </authorList>
    </citation>
    <scope>NUCLEOTIDE SEQUENCE [LARGE SCALE GENOMIC DNA]</scope>
    <source>
        <strain evidence="4 5">FP101781</strain>
    </source>
</reference>
<feature type="repeat" description="ANK" evidence="3">
    <location>
        <begin position="22"/>
        <end position="54"/>
    </location>
</feature>
<dbReference type="OrthoDB" id="341259at2759"/>
<dbReference type="InterPro" id="IPR036770">
    <property type="entry name" value="Ankyrin_rpt-contain_sf"/>
</dbReference>
<sequence>MNSRSAGLFVGAFSHMYTVDRDRWTPLHLACYCGHLEVAEYLLDHNADPSIRNYFGETALQVAKESDQPGTGEVVKMLRRRSIAK</sequence>
<evidence type="ECO:0000256" key="2">
    <source>
        <dbReference type="ARBA" id="ARBA00023043"/>
    </source>
</evidence>
<evidence type="ECO:0000313" key="5">
    <source>
        <dbReference type="Proteomes" id="UP000298030"/>
    </source>
</evidence>
<comment type="caution">
    <text evidence="4">The sequence shown here is derived from an EMBL/GenBank/DDBJ whole genome shotgun (WGS) entry which is preliminary data.</text>
</comment>
<proteinExistence type="predicted"/>
<keyword evidence="5" id="KW-1185">Reference proteome</keyword>
<keyword evidence="2 3" id="KW-0040">ANK repeat</keyword>